<reference evidence="1 2" key="1">
    <citation type="submission" date="2019-12" db="EMBL/GenBank/DDBJ databases">
        <authorList>
            <person name="Alioto T."/>
            <person name="Alioto T."/>
            <person name="Gomez Garrido J."/>
        </authorList>
    </citation>
    <scope>NUCLEOTIDE SEQUENCE [LARGE SCALE GENOMIC DNA]</scope>
</reference>
<organism evidence="1 2">
    <name type="scientific">Olea europaea subsp. europaea</name>
    <dbReference type="NCBI Taxonomy" id="158383"/>
    <lineage>
        <taxon>Eukaryota</taxon>
        <taxon>Viridiplantae</taxon>
        <taxon>Streptophyta</taxon>
        <taxon>Embryophyta</taxon>
        <taxon>Tracheophyta</taxon>
        <taxon>Spermatophyta</taxon>
        <taxon>Magnoliopsida</taxon>
        <taxon>eudicotyledons</taxon>
        <taxon>Gunneridae</taxon>
        <taxon>Pentapetalae</taxon>
        <taxon>asterids</taxon>
        <taxon>lamiids</taxon>
        <taxon>Lamiales</taxon>
        <taxon>Oleaceae</taxon>
        <taxon>Oleeae</taxon>
        <taxon>Olea</taxon>
    </lineage>
</organism>
<accession>A0A8S0TS46</accession>
<dbReference type="Proteomes" id="UP000594638">
    <property type="component" value="Unassembled WGS sequence"/>
</dbReference>
<comment type="caution">
    <text evidence="1">The sequence shown here is derived from an EMBL/GenBank/DDBJ whole genome shotgun (WGS) entry which is preliminary data.</text>
</comment>
<evidence type="ECO:0000313" key="2">
    <source>
        <dbReference type="Proteomes" id="UP000594638"/>
    </source>
</evidence>
<sequence>MGSENLAKDALKNPVVAVKDNFLWYKEAFWKRKLSGVAGSMCSFITFAYDM</sequence>
<gene>
    <name evidence="1" type="ORF">OLEA9_A003935</name>
</gene>
<dbReference type="Gramene" id="OE9A003935T3">
    <property type="protein sequence ID" value="OE9A003935C3"/>
    <property type="gene ID" value="OE9A003935"/>
</dbReference>
<protein>
    <submittedName>
        <fullName evidence="1">Uncharacterized protein</fullName>
    </submittedName>
</protein>
<dbReference type="AlphaFoldDB" id="A0A8S0TS46"/>
<keyword evidence="2" id="KW-1185">Reference proteome</keyword>
<dbReference type="EMBL" id="CACTIH010007277">
    <property type="protein sequence ID" value="CAA3007542.1"/>
    <property type="molecule type" value="Genomic_DNA"/>
</dbReference>
<proteinExistence type="predicted"/>
<name>A0A8S0TS46_OLEEU</name>
<evidence type="ECO:0000313" key="1">
    <source>
        <dbReference type="EMBL" id="CAA3007542.1"/>
    </source>
</evidence>